<gene>
    <name evidence="1" type="ORF">UFOVP1670_68</name>
</gene>
<name>A0A6J5T6V0_9CAUD</name>
<protein>
    <submittedName>
        <fullName evidence="1">Uncharacterized protein</fullName>
    </submittedName>
</protein>
<accession>A0A6J5T6V0</accession>
<reference evidence="1" key="1">
    <citation type="submission" date="2020-05" db="EMBL/GenBank/DDBJ databases">
        <authorList>
            <person name="Chiriac C."/>
            <person name="Salcher M."/>
            <person name="Ghai R."/>
            <person name="Kavagutti S V."/>
        </authorList>
    </citation>
    <scope>NUCLEOTIDE SEQUENCE</scope>
</reference>
<dbReference type="EMBL" id="LR797531">
    <property type="protein sequence ID" value="CAB4223472.1"/>
    <property type="molecule type" value="Genomic_DNA"/>
</dbReference>
<sequence>MREASNDPTKLQGPGNVDVAIGVVKGQVILELPPGSNHVKMDPANAKAIAEAIAKASYEAHYGVKPGGEGGASAITDDIRQRCINRTAMIAGSLAREGKNNAEIAAAVVDALLPMVL</sequence>
<organism evidence="1">
    <name type="scientific">uncultured Caudovirales phage</name>
    <dbReference type="NCBI Taxonomy" id="2100421"/>
    <lineage>
        <taxon>Viruses</taxon>
        <taxon>Duplodnaviria</taxon>
        <taxon>Heunggongvirae</taxon>
        <taxon>Uroviricota</taxon>
        <taxon>Caudoviricetes</taxon>
        <taxon>Peduoviridae</taxon>
        <taxon>Maltschvirus</taxon>
        <taxon>Maltschvirus maltsch</taxon>
    </lineage>
</organism>
<proteinExistence type="predicted"/>
<evidence type="ECO:0000313" key="1">
    <source>
        <dbReference type="EMBL" id="CAB4223472.1"/>
    </source>
</evidence>